<proteinExistence type="predicted"/>
<dbReference type="InterPro" id="IPR022208">
    <property type="entry name" value="DUF3737"/>
</dbReference>
<dbReference type="InterPro" id="IPR012334">
    <property type="entry name" value="Pectin_lyas_fold"/>
</dbReference>
<accession>A0A9D0ZF66</accession>
<comment type="caution">
    <text evidence="1">The sequence shown here is derived from an EMBL/GenBank/DDBJ whole genome shotgun (WGS) entry which is preliminary data.</text>
</comment>
<dbReference type="Pfam" id="PF12541">
    <property type="entry name" value="DUF3737"/>
    <property type="match status" value="1"/>
</dbReference>
<reference evidence="1" key="2">
    <citation type="journal article" date="2021" name="PeerJ">
        <title>Extensive microbial diversity within the chicken gut microbiome revealed by metagenomics and culture.</title>
        <authorList>
            <person name="Gilroy R."/>
            <person name="Ravi A."/>
            <person name="Getino M."/>
            <person name="Pursley I."/>
            <person name="Horton D.L."/>
            <person name="Alikhan N.F."/>
            <person name="Baker D."/>
            <person name="Gharbi K."/>
            <person name="Hall N."/>
            <person name="Watson M."/>
            <person name="Adriaenssens E.M."/>
            <person name="Foster-Nyarko E."/>
            <person name="Jarju S."/>
            <person name="Secka A."/>
            <person name="Antonio M."/>
            <person name="Oren A."/>
            <person name="Chaudhuri R.R."/>
            <person name="La Ragione R."/>
            <person name="Hildebrand F."/>
            <person name="Pallen M.J."/>
        </authorList>
    </citation>
    <scope>NUCLEOTIDE SEQUENCE</scope>
    <source>
        <strain evidence="1">ChiBcolR7-354</strain>
    </source>
</reference>
<dbReference type="Gene3D" id="2.160.20.10">
    <property type="entry name" value="Single-stranded right-handed beta-helix, Pectin lyase-like"/>
    <property type="match status" value="1"/>
</dbReference>
<evidence type="ECO:0000313" key="1">
    <source>
        <dbReference type="EMBL" id="HIQ78271.1"/>
    </source>
</evidence>
<protein>
    <submittedName>
        <fullName evidence="1">DUF3737 family protein</fullName>
    </submittedName>
</protein>
<sequence>MTIIENKTFDTERALYGSDGVAVKNCAFDGPADGESALKESRNVQVESCFFNLRYPFWHDHNLRISGSEMTDKCRAALWYCEGVEIKDTKLHGIKALRECADAVITDCDIVSPEFGWSVRGCEMRDTTAESEYFMMRSTGLRFKNVKLKGKYSFQYIEDAVFENCEFDTKDAFWHAKDVVVRDSVVKGEYLAWYCENVTFENCTIIGTQPLCYCRGLRLINCAMIDTDLAFERSEVEADITTEVISIKNPLSGRISVPAVCEIIRDIPGADGEVVVTGPGRANICA</sequence>
<dbReference type="SUPFAM" id="SSF51126">
    <property type="entry name" value="Pectin lyase-like"/>
    <property type="match status" value="1"/>
</dbReference>
<organism evidence="1 2">
    <name type="scientific">Candidatus Scatomorpha intestinavium</name>
    <dbReference type="NCBI Taxonomy" id="2840922"/>
    <lineage>
        <taxon>Bacteria</taxon>
        <taxon>Bacillati</taxon>
        <taxon>Bacillota</taxon>
        <taxon>Clostridia</taxon>
        <taxon>Eubacteriales</taxon>
        <taxon>Candidatus Scatomorpha</taxon>
    </lineage>
</organism>
<reference evidence="1" key="1">
    <citation type="submission" date="2020-10" db="EMBL/GenBank/DDBJ databases">
        <authorList>
            <person name="Gilroy R."/>
        </authorList>
    </citation>
    <scope>NUCLEOTIDE SEQUENCE</scope>
    <source>
        <strain evidence="1">ChiBcolR7-354</strain>
    </source>
</reference>
<dbReference type="InterPro" id="IPR011050">
    <property type="entry name" value="Pectin_lyase_fold/virulence"/>
</dbReference>
<evidence type="ECO:0000313" key="2">
    <source>
        <dbReference type="Proteomes" id="UP000824262"/>
    </source>
</evidence>
<gene>
    <name evidence="1" type="ORF">IAB77_03315</name>
</gene>
<dbReference type="EMBL" id="DVGA01000035">
    <property type="protein sequence ID" value="HIQ78271.1"/>
    <property type="molecule type" value="Genomic_DNA"/>
</dbReference>
<name>A0A9D0ZF66_9FIRM</name>
<dbReference type="AlphaFoldDB" id="A0A9D0ZF66"/>
<dbReference type="Proteomes" id="UP000824262">
    <property type="component" value="Unassembled WGS sequence"/>
</dbReference>